<dbReference type="AlphaFoldDB" id="A0A0R2I8T0"/>
<evidence type="ECO:0000256" key="7">
    <source>
        <dbReference type="ARBA" id="ARBA00034125"/>
    </source>
</evidence>
<sequence length="152" mass="17154">MVWYFLRQFLLAGIASICFGTLRSTPWSAAIPIALIGGIDWIFYVVIYYKLHLGLAMCNLLAALGISVASFYAARHYRLPMIVFNVPALAALVPGGQAYKAVRYFVMGNYDLTLLYLYQVVVICGAITIGYGLGDVVNRILFYRHRKFRQNR</sequence>
<evidence type="ECO:0000313" key="10">
    <source>
        <dbReference type="EMBL" id="KRN58292.1"/>
    </source>
</evidence>
<dbReference type="GO" id="GO:0015744">
    <property type="term" value="P:succinate transport"/>
    <property type="evidence" value="ECO:0007669"/>
    <property type="project" value="TreeGrafter"/>
</dbReference>
<keyword evidence="5 8" id="KW-1133">Transmembrane helix</keyword>
<keyword evidence="3" id="KW-0997">Cell inner membrane</keyword>
<evidence type="ECO:0000256" key="3">
    <source>
        <dbReference type="ARBA" id="ARBA00022519"/>
    </source>
</evidence>
<dbReference type="PANTHER" id="PTHR34390:SF1">
    <property type="entry name" value="SUCCINATE TRANSPORTER SUBUNIT YJJB-RELATED"/>
    <property type="match status" value="1"/>
</dbReference>
<dbReference type="RefSeq" id="WP_057741515.1">
    <property type="nucleotide sequence ID" value="NZ_JQBW01000010.1"/>
</dbReference>
<dbReference type="InterPro" id="IPR050539">
    <property type="entry name" value="ThrE_Dicarb/AminoAcid_Exp"/>
</dbReference>
<feature type="transmembrane region" description="Helical" evidence="8">
    <location>
        <begin position="29"/>
        <end position="47"/>
    </location>
</feature>
<reference evidence="10 11" key="1">
    <citation type="journal article" date="2015" name="Genome Announc.">
        <title>Expanding the biotechnology potential of lactobacilli through comparative genomics of 213 strains and associated genera.</title>
        <authorList>
            <person name="Sun Z."/>
            <person name="Harris H.M."/>
            <person name="McCann A."/>
            <person name="Guo C."/>
            <person name="Argimon S."/>
            <person name="Zhang W."/>
            <person name="Yang X."/>
            <person name="Jeffery I.B."/>
            <person name="Cooney J.C."/>
            <person name="Kagawa T.F."/>
            <person name="Liu W."/>
            <person name="Song Y."/>
            <person name="Salvetti E."/>
            <person name="Wrobel A."/>
            <person name="Rasinkangas P."/>
            <person name="Parkhill J."/>
            <person name="Rea M.C."/>
            <person name="O'Sullivan O."/>
            <person name="Ritari J."/>
            <person name="Douillard F.P."/>
            <person name="Paul Ross R."/>
            <person name="Yang R."/>
            <person name="Briner A.E."/>
            <person name="Felis G.E."/>
            <person name="de Vos W.M."/>
            <person name="Barrangou R."/>
            <person name="Klaenhammer T.R."/>
            <person name="Caufield P.W."/>
            <person name="Cui Y."/>
            <person name="Zhang H."/>
            <person name="O'Toole P.W."/>
        </authorList>
    </citation>
    <scope>NUCLEOTIDE SEQUENCE [LARGE SCALE GENOMIC DNA]</scope>
    <source>
        <strain evidence="10 11">DSM 17896</strain>
    </source>
</reference>
<evidence type="ECO:0000256" key="8">
    <source>
        <dbReference type="SAM" id="Phobius"/>
    </source>
</evidence>
<gene>
    <name evidence="10" type="ORF">IV45_GL000737</name>
</gene>
<dbReference type="STRING" id="396268.IV45_GL000737"/>
<keyword evidence="11" id="KW-1185">Reference proteome</keyword>
<evidence type="ECO:0000256" key="1">
    <source>
        <dbReference type="ARBA" id="ARBA00004651"/>
    </source>
</evidence>
<comment type="caution">
    <text evidence="10">The sequence shown here is derived from an EMBL/GenBank/DDBJ whole genome shotgun (WGS) entry which is preliminary data.</text>
</comment>
<keyword evidence="2" id="KW-1003">Cell membrane</keyword>
<dbReference type="Proteomes" id="UP000050934">
    <property type="component" value="Unassembled WGS sequence"/>
</dbReference>
<dbReference type="PATRIC" id="fig|396268.3.peg.747"/>
<comment type="similarity">
    <text evidence="7">Belongs to the ThrE exporter (TC 2.A.79) family.</text>
</comment>
<feature type="transmembrane region" description="Helical" evidence="8">
    <location>
        <begin position="53"/>
        <end position="72"/>
    </location>
</feature>
<evidence type="ECO:0000256" key="6">
    <source>
        <dbReference type="ARBA" id="ARBA00023136"/>
    </source>
</evidence>
<dbReference type="Pfam" id="PF12821">
    <property type="entry name" value="ThrE_2"/>
    <property type="match status" value="1"/>
</dbReference>
<name>A0A0R2I8T0_9LACO</name>
<dbReference type="EMBL" id="JQBW01000010">
    <property type="protein sequence ID" value="KRN58292.1"/>
    <property type="molecule type" value="Genomic_DNA"/>
</dbReference>
<organism evidence="10 11">
    <name type="scientific">Limosilactobacillus secaliphilus</name>
    <dbReference type="NCBI Taxonomy" id="396268"/>
    <lineage>
        <taxon>Bacteria</taxon>
        <taxon>Bacillati</taxon>
        <taxon>Bacillota</taxon>
        <taxon>Bacilli</taxon>
        <taxon>Lactobacillales</taxon>
        <taxon>Lactobacillaceae</taxon>
        <taxon>Limosilactobacillus</taxon>
    </lineage>
</organism>
<dbReference type="GO" id="GO:0005886">
    <property type="term" value="C:plasma membrane"/>
    <property type="evidence" value="ECO:0007669"/>
    <property type="project" value="UniProtKB-SubCell"/>
</dbReference>
<evidence type="ECO:0000313" key="11">
    <source>
        <dbReference type="Proteomes" id="UP000050934"/>
    </source>
</evidence>
<dbReference type="OrthoDB" id="9810047at2"/>
<feature type="transmembrane region" description="Helical" evidence="8">
    <location>
        <begin position="116"/>
        <end position="142"/>
    </location>
</feature>
<evidence type="ECO:0000256" key="5">
    <source>
        <dbReference type="ARBA" id="ARBA00022989"/>
    </source>
</evidence>
<proteinExistence type="inferred from homology"/>
<evidence type="ECO:0000259" key="9">
    <source>
        <dbReference type="Pfam" id="PF12821"/>
    </source>
</evidence>
<evidence type="ECO:0000256" key="2">
    <source>
        <dbReference type="ARBA" id="ARBA00022475"/>
    </source>
</evidence>
<feature type="transmembrane region" description="Helical" evidence="8">
    <location>
        <begin position="6"/>
        <end position="22"/>
    </location>
</feature>
<feature type="domain" description="Threonine/Serine exporter ThrE" evidence="9">
    <location>
        <begin position="8"/>
        <end position="135"/>
    </location>
</feature>
<dbReference type="InterPro" id="IPR024528">
    <property type="entry name" value="ThrE_2"/>
</dbReference>
<protein>
    <recommendedName>
        <fullName evidence="9">Threonine/Serine exporter ThrE domain-containing protein</fullName>
    </recommendedName>
</protein>
<dbReference type="PANTHER" id="PTHR34390">
    <property type="entry name" value="UPF0442 PROTEIN YJJB-RELATED"/>
    <property type="match status" value="1"/>
</dbReference>
<feature type="transmembrane region" description="Helical" evidence="8">
    <location>
        <begin position="79"/>
        <end position="96"/>
    </location>
</feature>
<keyword evidence="6 8" id="KW-0472">Membrane</keyword>
<evidence type="ECO:0000256" key="4">
    <source>
        <dbReference type="ARBA" id="ARBA00022692"/>
    </source>
</evidence>
<accession>A0A0R2I8T0</accession>
<keyword evidence="4 8" id="KW-0812">Transmembrane</keyword>
<comment type="subcellular location">
    <subcellularLocation>
        <location evidence="1">Cell membrane</location>
        <topology evidence="1">Multi-pass membrane protein</topology>
    </subcellularLocation>
</comment>